<dbReference type="Gene3D" id="3.40.50.300">
    <property type="entry name" value="P-loop containing nucleotide triphosphate hydrolases"/>
    <property type="match status" value="1"/>
</dbReference>
<organism evidence="1">
    <name type="scientific">uncultured Caudovirales phage</name>
    <dbReference type="NCBI Taxonomy" id="2100421"/>
    <lineage>
        <taxon>Viruses</taxon>
        <taxon>Duplodnaviria</taxon>
        <taxon>Heunggongvirae</taxon>
        <taxon>Uroviricota</taxon>
        <taxon>Caudoviricetes</taxon>
        <taxon>Peduoviridae</taxon>
        <taxon>Maltschvirus</taxon>
        <taxon>Maltschvirus maltsch</taxon>
    </lineage>
</organism>
<dbReference type="Gene3D" id="3.30.420.240">
    <property type="match status" value="1"/>
</dbReference>
<dbReference type="Pfam" id="PF03237">
    <property type="entry name" value="Terminase_6N"/>
    <property type="match status" value="1"/>
</dbReference>
<gene>
    <name evidence="1" type="ORF">UFOVP208_49</name>
</gene>
<dbReference type="InterPro" id="IPR027417">
    <property type="entry name" value="P-loop_NTPase"/>
</dbReference>
<evidence type="ECO:0000313" key="1">
    <source>
        <dbReference type="EMBL" id="CAB5218082.1"/>
    </source>
</evidence>
<dbReference type="EMBL" id="LR798248">
    <property type="protein sequence ID" value="CAB5218082.1"/>
    <property type="molecule type" value="Genomic_DNA"/>
</dbReference>
<protein>
    <submittedName>
        <fullName evidence="1">Terminase-like family</fullName>
    </submittedName>
</protein>
<proteinExistence type="predicted"/>
<sequence length="395" mass="44735">MTIDYQRPFLYEYQKAILNSDARFTVTEASTKVGKTASHIIWLFEQALKLKENQSVWWVAPVYAQAEIAFNRMKAQISDKNFFKSNETKLKLTLPTGAIIQFKSAEKPDNLYGDDVYAAVFDEFTRAREEAWFALRSTLTATNGKCKFIGNVKGKKNWGFRLAQRAKQKEQNFEHFRITAYDAAAEGLLSLDEIEQAKRDLPDNVFRELYMAEASDDGSNPFGLAYIQQCCYELSSGVPVCYGIDLAKSYDHTVIIGLDKNGHVCHFDRFQKDWRQTTQTILNLPNAQIAIDSTGVGDPIGEDIARVKDVELFKFTSSSKQQIMEGLALAIQQRKIAFPDGAIKDELDNFEFEYTRTGVKYSAPTGLHDDCVCALALAWHKYRTVGQYSGQYAIV</sequence>
<reference evidence="1" key="1">
    <citation type="submission" date="2020-05" db="EMBL/GenBank/DDBJ databases">
        <authorList>
            <person name="Chiriac C."/>
            <person name="Salcher M."/>
            <person name="Ghai R."/>
            <person name="Kavagutti S V."/>
        </authorList>
    </citation>
    <scope>NUCLEOTIDE SEQUENCE</scope>
</reference>
<name>A0A6J7WN17_9CAUD</name>
<accession>A0A6J7WN17</accession>